<keyword evidence="3" id="KW-0547">Nucleotide-binding</keyword>
<keyword evidence="5" id="KW-0472">Membrane</keyword>
<dbReference type="Pfam" id="PF00005">
    <property type="entry name" value="ABC_tran"/>
    <property type="match status" value="1"/>
</dbReference>
<dbReference type="PROSITE" id="PS00211">
    <property type="entry name" value="ABC_TRANSPORTER_1"/>
    <property type="match status" value="1"/>
</dbReference>
<keyword evidence="5" id="KW-0812">Transmembrane</keyword>
<dbReference type="InterPro" id="IPR017871">
    <property type="entry name" value="ABC_transporter-like_CS"/>
</dbReference>
<feature type="transmembrane region" description="Helical" evidence="5">
    <location>
        <begin position="266"/>
        <end position="286"/>
    </location>
</feature>
<evidence type="ECO:0000256" key="4">
    <source>
        <dbReference type="ARBA" id="ARBA00022840"/>
    </source>
</evidence>
<evidence type="ECO:0000313" key="8">
    <source>
        <dbReference type="Proteomes" id="UP001626536"/>
    </source>
</evidence>
<dbReference type="InterPro" id="IPR003593">
    <property type="entry name" value="AAA+_ATPase"/>
</dbReference>
<organism evidence="7 8">
    <name type="scientific">Methylocapsa polymorpha</name>
    <dbReference type="NCBI Taxonomy" id="3080828"/>
    <lineage>
        <taxon>Bacteria</taxon>
        <taxon>Pseudomonadati</taxon>
        <taxon>Pseudomonadota</taxon>
        <taxon>Alphaproteobacteria</taxon>
        <taxon>Hyphomicrobiales</taxon>
        <taxon>Beijerinckiaceae</taxon>
        <taxon>Methylocapsa</taxon>
    </lineage>
</organism>
<evidence type="ECO:0000256" key="5">
    <source>
        <dbReference type="SAM" id="Phobius"/>
    </source>
</evidence>
<gene>
    <name evidence="7" type="ORF">RZS28_09880</name>
</gene>
<dbReference type="PROSITE" id="PS50893">
    <property type="entry name" value="ABC_TRANSPORTER_2"/>
    <property type="match status" value="1"/>
</dbReference>
<keyword evidence="8" id="KW-1185">Reference proteome</keyword>
<evidence type="ECO:0000313" key="7">
    <source>
        <dbReference type="EMBL" id="WOJ88163.1"/>
    </source>
</evidence>
<keyword evidence="4 7" id="KW-0067">ATP-binding</keyword>
<protein>
    <submittedName>
        <fullName evidence="7">ABC transporter ATP-binding protein</fullName>
    </submittedName>
</protein>
<dbReference type="SUPFAM" id="SSF52540">
    <property type="entry name" value="P-loop containing nucleoside triphosphate hydrolases"/>
    <property type="match status" value="1"/>
</dbReference>
<name>A0ABZ0HNS4_9HYPH</name>
<dbReference type="GO" id="GO:0005524">
    <property type="term" value="F:ATP binding"/>
    <property type="evidence" value="ECO:0007669"/>
    <property type="project" value="UniProtKB-KW"/>
</dbReference>
<sequence length="467" mass="51800">MILRASSLRKRYGGEAGCEAVSQGDLTVEEGEFISIVGRSGSGKSTLLAMIGGLMKPSEGQVFLEGKDIWALPEKALADLRCRRMGFVFQFFSLLPSLRAVDNVALPALLGRSMAPEDAYERAQNLLARVGLEERMFAYPGEMSGGEQRRVVIARALINAPRLLLADEPTSDLDEDTECDIVALLEQLRREASFGMIVVTHNLDLAKRADRMFQMKQGRLYATALPEVAIRPAQPRRFDPPRAAVPVNNARHVDGARAIGKLGATLWAAAGRAFVVAGLVFTLVLLGNYSLARYQRYQAALRRERLAALEELATSTLKSEIDSVTRMGDGHYEVTIYLENTGGDKPIYVMTPSVQGFIQVGSDWQEAPLTPVAESVASVLKVTGKQLYRFVLDARVDKFTELLPHYMHVRLTNNMLISPESAPKDELFQRNDSYFIYLKPDNVDDATITKDVRFAGQPPLWIWMPPH</sequence>
<evidence type="ECO:0000256" key="3">
    <source>
        <dbReference type="ARBA" id="ARBA00022741"/>
    </source>
</evidence>
<dbReference type="EMBL" id="CP136862">
    <property type="protein sequence ID" value="WOJ88163.1"/>
    <property type="molecule type" value="Genomic_DNA"/>
</dbReference>
<evidence type="ECO:0000259" key="6">
    <source>
        <dbReference type="PROSITE" id="PS50893"/>
    </source>
</evidence>
<reference evidence="7 8" key="1">
    <citation type="submission" date="2023-10" db="EMBL/GenBank/DDBJ databases">
        <title>Novel methanotroph of the genus Methylocapsa from a subarctic wetland.</title>
        <authorList>
            <person name="Belova S.E."/>
            <person name="Oshkin I.Y."/>
            <person name="Miroshnikov K."/>
            <person name="Dedysh S.N."/>
        </authorList>
    </citation>
    <scope>NUCLEOTIDE SEQUENCE [LARGE SCALE GENOMIC DNA]</scope>
    <source>
        <strain evidence="7 8">RX1</strain>
    </source>
</reference>
<dbReference type="CDD" id="cd03255">
    <property type="entry name" value="ABC_MJ0796_LolCDE_FtsE"/>
    <property type="match status" value="1"/>
</dbReference>
<feature type="domain" description="ABC transporter" evidence="6">
    <location>
        <begin position="3"/>
        <end position="242"/>
    </location>
</feature>
<evidence type="ECO:0000256" key="1">
    <source>
        <dbReference type="ARBA" id="ARBA00005417"/>
    </source>
</evidence>
<dbReference type="InterPro" id="IPR027417">
    <property type="entry name" value="P-loop_NTPase"/>
</dbReference>
<evidence type="ECO:0000256" key="2">
    <source>
        <dbReference type="ARBA" id="ARBA00022448"/>
    </source>
</evidence>
<dbReference type="InterPro" id="IPR015854">
    <property type="entry name" value="ABC_transpr_LolD-like"/>
</dbReference>
<dbReference type="PANTHER" id="PTHR24220">
    <property type="entry name" value="IMPORT ATP-BINDING PROTEIN"/>
    <property type="match status" value="1"/>
</dbReference>
<dbReference type="RefSeq" id="WP_407337603.1">
    <property type="nucleotide sequence ID" value="NZ_CP136862.1"/>
</dbReference>
<keyword evidence="2" id="KW-0813">Transport</keyword>
<proteinExistence type="inferred from homology"/>
<dbReference type="Gene3D" id="3.40.50.300">
    <property type="entry name" value="P-loop containing nucleotide triphosphate hydrolases"/>
    <property type="match status" value="1"/>
</dbReference>
<dbReference type="InterPro" id="IPR017911">
    <property type="entry name" value="MacB-like_ATP-bd"/>
</dbReference>
<dbReference type="Proteomes" id="UP001626536">
    <property type="component" value="Chromosome"/>
</dbReference>
<dbReference type="InterPro" id="IPR003439">
    <property type="entry name" value="ABC_transporter-like_ATP-bd"/>
</dbReference>
<keyword evidence="5" id="KW-1133">Transmembrane helix</keyword>
<comment type="similarity">
    <text evidence="1">Belongs to the ABC transporter superfamily.</text>
</comment>
<accession>A0ABZ0HNS4</accession>
<dbReference type="SMART" id="SM00382">
    <property type="entry name" value="AAA"/>
    <property type="match status" value="1"/>
</dbReference>